<evidence type="ECO:0000256" key="8">
    <source>
        <dbReference type="SAM" id="Phobius"/>
    </source>
</evidence>
<dbReference type="Proteomes" id="UP000324897">
    <property type="component" value="Unassembled WGS sequence"/>
</dbReference>
<dbReference type="SUPFAM" id="SSF103473">
    <property type="entry name" value="MFS general substrate transporter"/>
    <property type="match status" value="1"/>
</dbReference>
<evidence type="ECO:0000256" key="1">
    <source>
        <dbReference type="ARBA" id="ARBA00004141"/>
    </source>
</evidence>
<proteinExistence type="predicted"/>
<feature type="non-terminal residue" evidence="9">
    <location>
        <position position="1"/>
    </location>
</feature>
<dbReference type="GO" id="GO:0015293">
    <property type="term" value="F:symporter activity"/>
    <property type="evidence" value="ECO:0007669"/>
    <property type="project" value="UniProtKB-KW"/>
</dbReference>
<dbReference type="InterPro" id="IPR036259">
    <property type="entry name" value="MFS_trans_sf"/>
</dbReference>
<protein>
    <recommendedName>
        <fullName evidence="7">H(+)/Pi cotransporter</fullName>
    </recommendedName>
</protein>
<evidence type="ECO:0000256" key="2">
    <source>
        <dbReference type="ARBA" id="ARBA00022592"/>
    </source>
</evidence>
<evidence type="ECO:0000313" key="9">
    <source>
        <dbReference type="EMBL" id="TVT98255.1"/>
    </source>
</evidence>
<organism evidence="9 10">
    <name type="scientific">Eragrostis curvula</name>
    <name type="common">weeping love grass</name>
    <dbReference type="NCBI Taxonomy" id="38414"/>
    <lineage>
        <taxon>Eukaryota</taxon>
        <taxon>Viridiplantae</taxon>
        <taxon>Streptophyta</taxon>
        <taxon>Embryophyta</taxon>
        <taxon>Tracheophyta</taxon>
        <taxon>Spermatophyta</taxon>
        <taxon>Magnoliopsida</taxon>
        <taxon>Liliopsida</taxon>
        <taxon>Poales</taxon>
        <taxon>Poaceae</taxon>
        <taxon>PACMAD clade</taxon>
        <taxon>Chloridoideae</taxon>
        <taxon>Eragrostideae</taxon>
        <taxon>Eragrostidinae</taxon>
        <taxon>Eragrostis</taxon>
    </lineage>
</organism>
<comment type="subcellular location">
    <subcellularLocation>
        <location evidence="1">Membrane</location>
        <topology evidence="1">Multi-pass membrane protein</topology>
    </subcellularLocation>
</comment>
<comment type="caution">
    <text evidence="9">The sequence shown here is derived from an EMBL/GenBank/DDBJ whole genome shotgun (WGS) entry which is preliminary data.</text>
</comment>
<evidence type="ECO:0000256" key="6">
    <source>
        <dbReference type="ARBA" id="ARBA00023136"/>
    </source>
</evidence>
<dbReference type="InterPro" id="IPR005828">
    <property type="entry name" value="MFS_sugar_transport-like"/>
</dbReference>
<feature type="transmembrane region" description="Helical" evidence="8">
    <location>
        <begin position="234"/>
        <end position="253"/>
    </location>
</feature>
<feature type="transmembrane region" description="Helical" evidence="8">
    <location>
        <begin position="113"/>
        <end position="134"/>
    </location>
</feature>
<name>A0A5J9SIP7_9POAL</name>
<dbReference type="Pfam" id="PF00083">
    <property type="entry name" value="Sugar_tr"/>
    <property type="match status" value="1"/>
</dbReference>
<evidence type="ECO:0000256" key="7">
    <source>
        <dbReference type="ARBA" id="ARBA00032043"/>
    </source>
</evidence>
<keyword evidence="5 8" id="KW-1133">Transmembrane helix</keyword>
<feature type="transmembrane region" description="Helical" evidence="8">
    <location>
        <begin position="325"/>
        <end position="346"/>
    </location>
</feature>
<dbReference type="PANTHER" id="PTHR24064">
    <property type="entry name" value="SOLUTE CARRIER FAMILY 22 MEMBER"/>
    <property type="match status" value="1"/>
</dbReference>
<evidence type="ECO:0000256" key="4">
    <source>
        <dbReference type="ARBA" id="ARBA00022847"/>
    </source>
</evidence>
<keyword evidence="2" id="KW-0592">Phosphate transport</keyword>
<dbReference type="Gene3D" id="1.20.1250.20">
    <property type="entry name" value="MFS general substrate transporter like domains"/>
    <property type="match status" value="1"/>
</dbReference>
<dbReference type="EMBL" id="RWGY01000885">
    <property type="protein sequence ID" value="TVT98255.1"/>
    <property type="molecule type" value="Genomic_DNA"/>
</dbReference>
<reference evidence="9 10" key="1">
    <citation type="journal article" date="2019" name="Sci. Rep.">
        <title>A high-quality genome of Eragrostis curvula grass provides insights into Poaceae evolution and supports new strategies to enhance forage quality.</title>
        <authorList>
            <person name="Carballo J."/>
            <person name="Santos B.A.C.M."/>
            <person name="Zappacosta D."/>
            <person name="Garbus I."/>
            <person name="Selva J.P."/>
            <person name="Gallo C.A."/>
            <person name="Diaz A."/>
            <person name="Albertini E."/>
            <person name="Caccamo M."/>
            <person name="Echenique V."/>
        </authorList>
    </citation>
    <scope>NUCLEOTIDE SEQUENCE [LARGE SCALE GENOMIC DNA]</scope>
    <source>
        <strain evidence="10">cv. Victoria</strain>
        <tissue evidence="9">Leaf</tissue>
    </source>
</reference>
<keyword evidence="10" id="KW-1185">Reference proteome</keyword>
<dbReference type="Gramene" id="TVT98255">
    <property type="protein sequence ID" value="TVT98255"/>
    <property type="gene ID" value="EJB05_56475"/>
</dbReference>
<dbReference type="GO" id="GO:0016020">
    <property type="term" value="C:membrane"/>
    <property type="evidence" value="ECO:0007669"/>
    <property type="project" value="UniProtKB-SubCell"/>
</dbReference>
<evidence type="ECO:0000256" key="3">
    <source>
        <dbReference type="ARBA" id="ARBA00022692"/>
    </source>
</evidence>
<feature type="transmembrane region" description="Helical" evidence="8">
    <location>
        <begin position="146"/>
        <end position="165"/>
    </location>
</feature>
<keyword evidence="6 8" id="KW-0472">Membrane</keyword>
<evidence type="ECO:0000256" key="5">
    <source>
        <dbReference type="ARBA" id="ARBA00022989"/>
    </source>
</evidence>
<dbReference type="GO" id="GO:0006817">
    <property type="term" value="P:phosphate ion transport"/>
    <property type="evidence" value="ECO:0007669"/>
    <property type="project" value="UniProtKB-KW"/>
</dbReference>
<dbReference type="AlphaFoldDB" id="A0A5J9SIP7"/>
<accession>A0A5J9SIP7</accession>
<keyword evidence="2" id="KW-0813">Transport</keyword>
<feature type="transmembrane region" description="Helical" evidence="8">
    <location>
        <begin position="203"/>
        <end position="222"/>
    </location>
</feature>
<keyword evidence="4" id="KW-0769">Symport</keyword>
<keyword evidence="3 8" id="KW-0812">Transmembrane</keyword>
<sequence length="520" mass="55699">MADTATTPLLTSHKAKPAKAPSIDDMIETYIGATGSRQLLKAILVGFAWAFDAQQVFISVFTDAEPGWHLVGDSSSSSASPCELPAGTWAWDRPAETSVVSEWALKCASGGPALVSLPASSFFAGCLAGGFLLTTLADSVLGCKKTLLASLVSMSVVGALTALAPNVWAYAALRFVSGFARSMVGTCTQVLSTEIVGKRWRDTVSVAAFFCATFGFLSLPLLGYMFRMASWRNMYIWTSVPCLFYALLLYFVAQESPRWLLLRGRKQDAIDTLRQIALLNGTSVPVLQAFTTMDEEEDAGTSAAAGGVFATLRTMWERRWALRRLAAIMAAGFGVGMVYIGMPLSVGSLQGSDLYTSVAYNALSELPSNILDQPAELARGARVVGGRVQPRVRIDHPTERRGGGRRGAVLLRHVHGVQRRPDLLHRAVPDVRALLGGGAGAPGHGARRRALGRERSSLWSFGVFGIVIGCSGLFAATCLPETRGRTMSDTMDEEEERHGINVASCTGEATKPKNGDRDLV</sequence>
<feature type="transmembrane region" description="Helical" evidence="8">
    <location>
        <begin position="458"/>
        <end position="479"/>
    </location>
</feature>
<dbReference type="OrthoDB" id="5296287at2759"/>
<gene>
    <name evidence="9" type="ORF">EJB05_56475</name>
</gene>
<evidence type="ECO:0000313" key="10">
    <source>
        <dbReference type="Proteomes" id="UP000324897"/>
    </source>
</evidence>